<dbReference type="SUPFAM" id="SSF53901">
    <property type="entry name" value="Thiolase-like"/>
    <property type="match status" value="2"/>
</dbReference>
<gene>
    <name evidence="5" type="ORF">FEM03_22160</name>
</gene>
<dbReference type="CDD" id="cd00834">
    <property type="entry name" value="KAS_I_II"/>
    <property type="match status" value="1"/>
</dbReference>
<name>A0A5R8K844_9BACT</name>
<dbReference type="Pfam" id="PF00109">
    <property type="entry name" value="ketoacyl-synt"/>
    <property type="match status" value="1"/>
</dbReference>
<dbReference type="PANTHER" id="PTHR11712">
    <property type="entry name" value="POLYKETIDE SYNTHASE-RELATED"/>
    <property type="match status" value="1"/>
</dbReference>
<feature type="domain" description="Ketosynthase family 3 (KS3)" evidence="4">
    <location>
        <begin position="15"/>
        <end position="418"/>
    </location>
</feature>
<dbReference type="EMBL" id="VAUV01000023">
    <property type="protein sequence ID" value="TLD68512.1"/>
    <property type="molecule type" value="Genomic_DNA"/>
</dbReference>
<dbReference type="Proteomes" id="UP000306196">
    <property type="component" value="Unassembled WGS sequence"/>
</dbReference>
<dbReference type="AlphaFoldDB" id="A0A5R8K844"/>
<dbReference type="InterPro" id="IPR020841">
    <property type="entry name" value="PKS_Beta-ketoAc_synthase_dom"/>
</dbReference>
<evidence type="ECO:0000256" key="3">
    <source>
        <dbReference type="RuleBase" id="RU003694"/>
    </source>
</evidence>
<keyword evidence="2 3" id="KW-0808">Transferase</keyword>
<keyword evidence="6" id="KW-1185">Reference proteome</keyword>
<dbReference type="Pfam" id="PF02801">
    <property type="entry name" value="Ketoacyl-synt_C"/>
    <property type="match status" value="1"/>
</dbReference>
<dbReference type="PROSITE" id="PS52004">
    <property type="entry name" value="KS3_2"/>
    <property type="match status" value="1"/>
</dbReference>
<comment type="similarity">
    <text evidence="1 3">Belongs to the thiolase-like superfamily. Beta-ketoacyl-ACP synthases family.</text>
</comment>
<proteinExistence type="inferred from homology"/>
<dbReference type="PROSITE" id="PS00606">
    <property type="entry name" value="KS3_1"/>
    <property type="match status" value="1"/>
</dbReference>
<dbReference type="GO" id="GO:0004315">
    <property type="term" value="F:3-oxoacyl-[acyl-carrier-protein] synthase activity"/>
    <property type="evidence" value="ECO:0007669"/>
    <property type="project" value="InterPro"/>
</dbReference>
<evidence type="ECO:0000313" key="6">
    <source>
        <dbReference type="Proteomes" id="UP000306196"/>
    </source>
</evidence>
<dbReference type="RefSeq" id="WP_138088501.1">
    <property type="nucleotide sequence ID" value="NZ_VAUV01000023.1"/>
</dbReference>
<dbReference type="InterPro" id="IPR000794">
    <property type="entry name" value="Beta-ketoacyl_synthase"/>
</dbReference>
<comment type="caution">
    <text evidence="5">The sequence shown here is derived from an EMBL/GenBank/DDBJ whole genome shotgun (WGS) entry which is preliminary data.</text>
</comment>
<evidence type="ECO:0000256" key="2">
    <source>
        <dbReference type="ARBA" id="ARBA00022679"/>
    </source>
</evidence>
<protein>
    <submittedName>
        <fullName evidence="5">Beta-ketoacyl-[acyl-carrier-protein] synthase family protein</fullName>
    </submittedName>
</protein>
<dbReference type="InterPro" id="IPR014031">
    <property type="entry name" value="Ketoacyl_synth_C"/>
</dbReference>
<dbReference type="InterPro" id="IPR016039">
    <property type="entry name" value="Thiolase-like"/>
</dbReference>
<dbReference type="Gene3D" id="3.40.47.10">
    <property type="match status" value="1"/>
</dbReference>
<sequence>MSSLSNENSPSDRREYRVVITGAGIITSMGTGWRANADGFREGRQALREITVFDASRQRVQRAGEVVFDAPLPENQLTERQLSRLDRASKLLIYAGSEALKQSGWTEEMLAEEPVSICLGTSAGAMAIGEDYYQQKVEEPTRQRGLMENVILYQPSTQGRFLADALGMQGQISIITNACASGANAIGDAFRWIKKGRARRALAGGYDALAQMVFAGFDALQALSTTTPRPFDAQRDGLALGEGAGLVTLERYEDAVARGATILAEVVGYGSSTDLHHLTQPQPQGDAALRSMNMACEEAGVTAREVQYINSHGTGTPLNDVAEGMAIQRWAGDWTPKVMVSSTKASIGHLLGGAGAVEAVICLLALNEGFVPPTTTIRTLDPVCTFDLVREPRDAELDCVLTNSFGFGGANATLVMRRLP</sequence>
<evidence type="ECO:0000313" key="5">
    <source>
        <dbReference type="EMBL" id="TLD68512.1"/>
    </source>
</evidence>
<dbReference type="InterPro" id="IPR018201">
    <property type="entry name" value="Ketoacyl_synth_AS"/>
</dbReference>
<organism evidence="5 6">
    <name type="scientific">Phragmitibacter flavus</name>
    <dbReference type="NCBI Taxonomy" id="2576071"/>
    <lineage>
        <taxon>Bacteria</taxon>
        <taxon>Pseudomonadati</taxon>
        <taxon>Verrucomicrobiota</taxon>
        <taxon>Verrucomicrobiia</taxon>
        <taxon>Verrucomicrobiales</taxon>
        <taxon>Verrucomicrobiaceae</taxon>
        <taxon>Phragmitibacter</taxon>
    </lineage>
</organism>
<dbReference type="PANTHER" id="PTHR11712:SF336">
    <property type="entry name" value="3-OXOACYL-[ACYL-CARRIER-PROTEIN] SYNTHASE, MITOCHONDRIAL"/>
    <property type="match status" value="1"/>
</dbReference>
<reference evidence="5 6" key="1">
    <citation type="submission" date="2019-05" db="EMBL/GenBank/DDBJ databases">
        <title>Verrucobacter flavum gen. nov., sp. nov. a new member of the family Verrucomicrobiaceae.</title>
        <authorList>
            <person name="Szuroczki S."/>
            <person name="Abbaszade G."/>
            <person name="Szabo A."/>
            <person name="Felfoldi T."/>
            <person name="Schumann P."/>
            <person name="Boka K."/>
            <person name="Keki Z."/>
            <person name="Toumi M."/>
            <person name="Toth E."/>
        </authorList>
    </citation>
    <scope>NUCLEOTIDE SEQUENCE [LARGE SCALE GENOMIC DNA]</scope>
    <source>
        <strain evidence="5 6">MG-N-17</strain>
    </source>
</reference>
<dbReference type="OrthoDB" id="9808669at2"/>
<dbReference type="GO" id="GO:0006633">
    <property type="term" value="P:fatty acid biosynthetic process"/>
    <property type="evidence" value="ECO:0007669"/>
    <property type="project" value="InterPro"/>
</dbReference>
<dbReference type="SMART" id="SM00825">
    <property type="entry name" value="PKS_KS"/>
    <property type="match status" value="1"/>
</dbReference>
<evidence type="ECO:0000256" key="1">
    <source>
        <dbReference type="ARBA" id="ARBA00008467"/>
    </source>
</evidence>
<evidence type="ECO:0000259" key="4">
    <source>
        <dbReference type="PROSITE" id="PS52004"/>
    </source>
</evidence>
<dbReference type="InterPro" id="IPR014030">
    <property type="entry name" value="Ketoacyl_synth_N"/>
</dbReference>
<accession>A0A5R8K844</accession>